<evidence type="ECO:0000313" key="5">
    <source>
        <dbReference type="EMBL" id="NGO54063.1"/>
    </source>
</evidence>
<keyword evidence="2" id="KW-0285">Flavoprotein</keyword>
<name>A0A6G4WIN7_9HYPH</name>
<sequence>MQSAAPIMGIQSETRGPELAHIQAVAENILSDKPQIGDLRWSSTFRISMRLADRYREGRVFIAGDAAHIHPPTGGQGMNTGIQDAYNLAWKLALVLKGVAPAAFLDSYEAERRPVGAEVVERTKAASIGYASRTAASVRARSAASSVATYLPSGPSPAAIGVQ</sequence>
<dbReference type="Proteomes" id="UP001642900">
    <property type="component" value="Unassembled WGS sequence"/>
</dbReference>
<dbReference type="Pfam" id="PF01494">
    <property type="entry name" value="FAD_binding_3"/>
    <property type="match status" value="1"/>
</dbReference>
<dbReference type="SUPFAM" id="SSF51905">
    <property type="entry name" value="FAD/NAD(P)-binding domain"/>
    <property type="match status" value="1"/>
</dbReference>
<feature type="domain" description="FAD-binding" evidence="4">
    <location>
        <begin position="21"/>
        <end position="123"/>
    </location>
</feature>
<dbReference type="AlphaFoldDB" id="A0A6G4WIN7"/>
<gene>
    <name evidence="5" type="ORF">G6N73_23435</name>
</gene>
<keyword evidence="6" id="KW-1185">Reference proteome</keyword>
<evidence type="ECO:0000259" key="4">
    <source>
        <dbReference type="Pfam" id="PF01494"/>
    </source>
</evidence>
<dbReference type="EMBL" id="JAAKZF010000043">
    <property type="protein sequence ID" value="NGO54063.1"/>
    <property type="molecule type" value="Genomic_DNA"/>
</dbReference>
<reference evidence="5 6" key="1">
    <citation type="submission" date="2020-02" db="EMBL/GenBank/DDBJ databases">
        <title>Genome sequence of strain CCNWXJ40-4.</title>
        <authorList>
            <person name="Gao J."/>
            <person name="Sun J."/>
        </authorList>
    </citation>
    <scope>NUCLEOTIDE SEQUENCE [LARGE SCALE GENOMIC DNA]</scope>
    <source>
        <strain evidence="5 6">CCNWXJ 40-4</strain>
    </source>
</reference>
<evidence type="ECO:0000256" key="2">
    <source>
        <dbReference type="ARBA" id="ARBA00022630"/>
    </source>
</evidence>
<accession>A0A6G4WIN7</accession>
<evidence type="ECO:0000256" key="1">
    <source>
        <dbReference type="ARBA" id="ARBA00001974"/>
    </source>
</evidence>
<proteinExistence type="predicted"/>
<evidence type="ECO:0000256" key="3">
    <source>
        <dbReference type="ARBA" id="ARBA00022827"/>
    </source>
</evidence>
<dbReference type="PANTHER" id="PTHR43004">
    <property type="entry name" value="TRK SYSTEM POTASSIUM UPTAKE PROTEIN"/>
    <property type="match status" value="1"/>
</dbReference>
<dbReference type="Gene3D" id="3.50.50.60">
    <property type="entry name" value="FAD/NAD(P)-binding domain"/>
    <property type="match status" value="1"/>
</dbReference>
<dbReference type="InterPro" id="IPR050641">
    <property type="entry name" value="RIFMO-like"/>
</dbReference>
<dbReference type="PANTHER" id="PTHR43004:SF19">
    <property type="entry name" value="BINDING MONOOXYGENASE, PUTATIVE (JCVI)-RELATED"/>
    <property type="match status" value="1"/>
</dbReference>
<evidence type="ECO:0000313" key="6">
    <source>
        <dbReference type="Proteomes" id="UP001642900"/>
    </source>
</evidence>
<protein>
    <recommendedName>
        <fullName evidence="4">FAD-binding domain-containing protein</fullName>
    </recommendedName>
</protein>
<comment type="caution">
    <text evidence="5">The sequence shown here is derived from an EMBL/GenBank/DDBJ whole genome shotgun (WGS) entry which is preliminary data.</text>
</comment>
<dbReference type="InterPro" id="IPR002938">
    <property type="entry name" value="FAD-bd"/>
</dbReference>
<comment type="cofactor">
    <cofactor evidence="1">
        <name>FAD</name>
        <dbReference type="ChEBI" id="CHEBI:57692"/>
    </cofactor>
</comment>
<organism evidence="5 6">
    <name type="scientific">Allomesorhizobium camelthorni</name>
    <dbReference type="NCBI Taxonomy" id="475069"/>
    <lineage>
        <taxon>Bacteria</taxon>
        <taxon>Pseudomonadati</taxon>
        <taxon>Pseudomonadota</taxon>
        <taxon>Alphaproteobacteria</taxon>
        <taxon>Hyphomicrobiales</taxon>
        <taxon>Phyllobacteriaceae</taxon>
        <taxon>Allomesorhizobium</taxon>
    </lineage>
</organism>
<keyword evidence="3" id="KW-0274">FAD</keyword>
<dbReference type="GO" id="GO:0071949">
    <property type="term" value="F:FAD binding"/>
    <property type="evidence" value="ECO:0007669"/>
    <property type="project" value="InterPro"/>
</dbReference>
<dbReference type="PRINTS" id="PR00420">
    <property type="entry name" value="RNGMNOXGNASE"/>
</dbReference>
<dbReference type="GO" id="GO:0016709">
    <property type="term" value="F:oxidoreductase activity, acting on paired donors, with incorporation or reduction of molecular oxygen, NAD(P)H as one donor, and incorporation of one atom of oxygen"/>
    <property type="evidence" value="ECO:0007669"/>
    <property type="project" value="UniProtKB-ARBA"/>
</dbReference>
<dbReference type="Gene3D" id="3.30.70.2450">
    <property type="match status" value="1"/>
</dbReference>
<dbReference type="InterPro" id="IPR036188">
    <property type="entry name" value="FAD/NAD-bd_sf"/>
</dbReference>